<dbReference type="GO" id="GO:0005506">
    <property type="term" value="F:iron ion binding"/>
    <property type="evidence" value="ECO:0007669"/>
    <property type="project" value="InterPro"/>
</dbReference>
<comment type="cofactor">
    <cofactor evidence="1 8">
        <name>heme</name>
        <dbReference type="ChEBI" id="CHEBI:30413"/>
    </cofactor>
</comment>
<evidence type="ECO:0000256" key="4">
    <source>
        <dbReference type="ARBA" id="ARBA00022723"/>
    </source>
</evidence>
<proteinExistence type="inferred from homology"/>
<reference evidence="9 10" key="1">
    <citation type="submission" date="2019-10" db="EMBL/GenBank/DDBJ databases">
        <title>Gracilibacillus sp. nov. isolated from rice seeds.</title>
        <authorList>
            <person name="He S."/>
        </authorList>
    </citation>
    <scope>NUCLEOTIDE SEQUENCE [LARGE SCALE GENOMIC DNA]</scope>
    <source>
        <strain evidence="9 10">TD8</strain>
    </source>
</reference>
<dbReference type="InterPro" id="IPR002401">
    <property type="entry name" value="Cyt_P450_E_grp-I"/>
</dbReference>
<sequence length="419" mass="48897">MANNQEIPQEKGLDHTIALLREGYDFIHKRKDKYNSRVFQTRILGEKANCLIGEKEAELFYDNSKFSRENAAPSRIQKTLFGQGGVQGLDGDEHHHRKALFMSVMTRAMLDEIKELTEVEWNRAITRNQTDELIVYNEAKHVLTNVAMRWVGIPKQGTEDEWVDELSDLFEDASAVGPKHWKARASRTKIEEWLQQLVLDVRSGKLLIDQDRPLYQFSYHRDLNNQLLAPEIVAVELLNLLRPIVAISVYVDFTVLALAQFPQKVDILRQGDEGDDKQLQYFIQEVRRFYPFFPFTVARVRNDFDWNGYKFEQGTLTLLDLYGTNHDPDIWEQPEQFRPERFENWNGSPFNFIPQGGGEFDIGHRCAGEWLTIDILKVTLNYFVNKISFEFPEQDFTYSMNDIPSLPESKVIIKNIRKK</sequence>
<evidence type="ECO:0000313" key="9">
    <source>
        <dbReference type="EMBL" id="KAB8125734.1"/>
    </source>
</evidence>
<keyword evidence="6 8" id="KW-0408">Iron</keyword>
<dbReference type="GO" id="GO:0020037">
    <property type="term" value="F:heme binding"/>
    <property type="evidence" value="ECO:0007669"/>
    <property type="project" value="InterPro"/>
</dbReference>
<keyword evidence="7" id="KW-0503">Monooxygenase</keyword>
<evidence type="ECO:0000256" key="2">
    <source>
        <dbReference type="ARBA" id="ARBA00010617"/>
    </source>
</evidence>
<dbReference type="EMBL" id="WEID01000128">
    <property type="protein sequence ID" value="KAB8125734.1"/>
    <property type="molecule type" value="Genomic_DNA"/>
</dbReference>
<evidence type="ECO:0000256" key="5">
    <source>
        <dbReference type="ARBA" id="ARBA00023002"/>
    </source>
</evidence>
<dbReference type="AlphaFoldDB" id="A0A7C8GQE0"/>
<evidence type="ECO:0000256" key="1">
    <source>
        <dbReference type="ARBA" id="ARBA00001971"/>
    </source>
</evidence>
<name>A0A7C8GQE0_9BACI</name>
<dbReference type="CDD" id="cd11067">
    <property type="entry name" value="CYP152"/>
    <property type="match status" value="1"/>
</dbReference>
<evidence type="ECO:0000256" key="7">
    <source>
        <dbReference type="ARBA" id="ARBA00023033"/>
    </source>
</evidence>
<dbReference type="GO" id="GO:0016125">
    <property type="term" value="P:sterol metabolic process"/>
    <property type="evidence" value="ECO:0007669"/>
    <property type="project" value="TreeGrafter"/>
</dbReference>
<dbReference type="Gene3D" id="1.10.630.10">
    <property type="entry name" value="Cytochrome P450"/>
    <property type="match status" value="1"/>
</dbReference>
<comment type="similarity">
    <text evidence="2">Belongs to the cytochrome P450 family.</text>
</comment>
<dbReference type="InterPro" id="IPR001128">
    <property type="entry name" value="Cyt_P450"/>
</dbReference>
<dbReference type="GO" id="GO:0004497">
    <property type="term" value="F:monooxygenase activity"/>
    <property type="evidence" value="ECO:0007669"/>
    <property type="project" value="UniProtKB-KW"/>
</dbReference>
<dbReference type="Proteomes" id="UP000480246">
    <property type="component" value="Unassembled WGS sequence"/>
</dbReference>
<dbReference type="PANTHER" id="PTHR24286">
    <property type="entry name" value="CYTOCHROME P450 26"/>
    <property type="match status" value="1"/>
</dbReference>
<organism evidence="9 10">
    <name type="scientific">Gracilibacillus oryzae</name>
    <dbReference type="NCBI Taxonomy" id="1672701"/>
    <lineage>
        <taxon>Bacteria</taxon>
        <taxon>Bacillati</taxon>
        <taxon>Bacillota</taxon>
        <taxon>Bacilli</taxon>
        <taxon>Bacillales</taxon>
        <taxon>Bacillaceae</taxon>
        <taxon>Gracilibacillus</taxon>
    </lineage>
</organism>
<gene>
    <name evidence="9" type="ORF">F9U64_21800</name>
</gene>
<evidence type="ECO:0000256" key="8">
    <source>
        <dbReference type="PIRSR" id="PIRSR602401-1"/>
    </source>
</evidence>
<evidence type="ECO:0000256" key="6">
    <source>
        <dbReference type="ARBA" id="ARBA00023004"/>
    </source>
</evidence>
<accession>A0A7C8GQE0</accession>
<keyword evidence="4 8" id="KW-0479">Metal-binding</keyword>
<evidence type="ECO:0000256" key="3">
    <source>
        <dbReference type="ARBA" id="ARBA00022617"/>
    </source>
</evidence>
<keyword evidence="3 8" id="KW-0349">Heme</keyword>
<feature type="binding site" description="axial binding residue" evidence="8">
    <location>
        <position position="366"/>
    </location>
    <ligand>
        <name>heme</name>
        <dbReference type="ChEBI" id="CHEBI:30413"/>
    </ligand>
    <ligandPart>
        <name>Fe</name>
        <dbReference type="ChEBI" id="CHEBI:18248"/>
    </ligandPart>
</feature>
<dbReference type="RefSeq" id="WP_153406993.1">
    <property type="nucleotide sequence ID" value="NZ_ML762459.1"/>
</dbReference>
<dbReference type="PANTHER" id="PTHR24286:SF24">
    <property type="entry name" value="LANOSTEROL 14-ALPHA DEMETHYLASE"/>
    <property type="match status" value="1"/>
</dbReference>
<keyword evidence="5" id="KW-0560">Oxidoreductase</keyword>
<dbReference type="InterPro" id="IPR036396">
    <property type="entry name" value="Cyt_P450_sf"/>
</dbReference>
<evidence type="ECO:0000313" key="10">
    <source>
        <dbReference type="Proteomes" id="UP000480246"/>
    </source>
</evidence>
<dbReference type="PRINTS" id="PR00463">
    <property type="entry name" value="EP450I"/>
</dbReference>
<dbReference type="GO" id="GO:0016705">
    <property type="term" value="F:oxidoreductase activity, acting on paired donors, with incorporation or reduction of molecular oxygen"/>
    <property type="evidence" value="ECO:0007669"/>
    <property type="project" value="InterPro"/>
</dbReference>
<protein>
    <submittedName>
        <fullName evidence="9">Cytochrome P450</fullName>
    </submittedName>
</protein>
<dbReference type="OrthoDB" id="9764248at2"/>
<keyword evidence="10" id="KW-1185">Reference proteome</keyword>
<dbReference type="SUPFAM" id="SSF48264">
    <property type="entry name" value="Cytochrome P450"/>
    <property type="match status" value="1"/>
</dbReference>
<dbReference type="Pfam" id="PF00067">
    <property type="entry name" value="p450"/>
    <property type="match status" value="1"/>
</dbReference>
<comment type="caution">
    <text evidence="9">The sequence shown here is derived from an EMBL/GenBank/DDBJ whole genome shotgun (WGS) entry which is preliminary data.</text>
</comment>